<accession>A0A0C7MZT0</accession>
<keyword evidence="2" id="KW-0472">Membrane</keyword>
<feature type="transmembrane region" description="Helical" evidence="2">
    <location>
        <begin position="214"/>
        <end position="237"/>
    </location>
</feature>
<evidence type="ECO:0000313" key="5">
    <source>
        <dbReference type="Proteomes" id="UP000054304"/>
    </source>
</evidence>
<feature type="transmembrane region" description="Helical" evidence="2">
    <location>
        <begin position="617"/>
        <end position="634"/>
    </location>
</feature>
<gene>
    <name evidence="4" type="ORF">LALA0_S02e07338g</name>
</gene>
<evidence type="ECO:0000259" key="3">
    <source>
        <dbReference type="Pfam" id="PF10355"/>
    </source>
</evidence>
<feature type="region of interest" description="Disordered" evidence="1">
    <location>
        <begin position="308"/>
        <end position="333"/>
    </location>
</feature>
<feature type="region of interest" description="Disordered" evidence="1">
    <location>
        <begin position="97"/>
        <end position="122"/>
    </location>
</feature>
<feature type="transmembrane region" description="Helical" evidence="2">
    <location>
        <begin position="257"/>
        <end position="278"/>
    </location>
</feature>
<feature type="transmembrane region" description="Helical" evidence="2">
    <location>
        <begin position="654"/>
        <end position="675"/>
    </location>
</feature>
<sequence length="682" mass="76818">MKFPSCTRVQSYMYRTVNGRDKDTVTTVSFKLATILSKAIHHAHHLLLNRLPFKQPNAHDMKHILRRASLMAVMAVMAASHGKCYAREMIREGEISKASQAISTSSLEARPTPRPHEPKNMHGLPILQTDLTFNERAYWETYSTTTFFNLPEKSPKYQKRIATLHVWLIGLVSCIGYPIALVLGHVGWKETPPSLRTISDDSDSDFEKTSQRRWLKFCHTVLTTMNVFALLSATAVLSGFSDPAVQYPKNAYRRTSIIVAVVSVVHLLATIVRFVAFVKSTGNGSMSHYRRILQDYEMALFNTEDLSQTQSSSASHHTSIRDNSASRPESPLTPARYTQIDFNIQLEQDSLEARPTFSVPLSTPRVHYVFQFASNVLNCTSWPLFIVLSINCVIGIAVGCLFGQGKRVFNLLAHWIKGGVFIVLGVLSLARYCGVGLEKGWAWNKTTAQMHPTSALQNSKRMILPNGSMITIESIESFLIFFYGSTKVFLEHLSSVDGKWHPRDLQHVSIAFMFIGCGLCGLIVEHKLSDWRKNHSVKQNADIRTTGTPGYSPNPFPAFTIFWTGILMSQHEQASVTSTKIHVQWGSLLAYGSFFRLVTIFLLLGKPNKDNKPSKPFTELITSFCLLCGGMIFMESTDQVVEALEYRGLTSMFTLNLSVGFTTLFMAWEMLLLMWKDWLETH</sequence>
<organism evidence="4 5">
    <name type="scientific">Lachancea lanzarotensis</name>
    <dbReference type="NCBI Taxonomy" id="1245769"/>
    <lineage>
        <taxon>Eukaryota</taxon>
        <taxon>Fungi</taxon>
        <taxon>Dikarya</taxon>
        <taxon>Ascomycota</taxon>
        <taxon>Saccharomycotina</taxon>
        <taxon>Saccharomycetes</taxon>
        <taxon>Saccharomycetales</taxon>
        <taxon>Saccharomycetaceae</taxon>
        <taxon>Lachancea</taxon>
    </lineage>
</organism>
<dbReference type="PANTHER" id="PTHR31685:SF3">
    <property type="entry name" value="INTEGRAL MEMBRANE PROTEIN (AFU_ORTHOLOGUE AFUA_6G12730)"/>
    <property type="match status" value="1"/>
</dbReference>
<dbReference type="GeneID" id="34684542"/>
<feature type="domain" description="Protein YTP1-like C-terminal" evidence="3">
    <location>
        <begin position="390"/>
        <end position="677"/>
    </location>
</feature>
<keyword evidence="5" id="KW-1185">Reference proteome</keyword>
<keyword evidence="2" id="KW-1133">Transmembrane helix</keyword>
<dbReference type="EMBL" id="LN736361">
    <property type="protein sequence ID" value="CEP61127.1"/>
    <property type="molecule type" value="Genomic_DNA"/>
</dbReference>
<feature type="transmembrane region" description="Helical" evidence="2">
    <location>
        <begin position="463"/>
        <end position="484"/>
    </location>
</feature>
<feature type="compositionally biased region" description="Polar residues" evidence="1">
    <location>
        <begin position="97"/>
        <end position="107"/>
    </location>
</feature>
<keyword evidence="2" id="KW-0812">Transmembrane</keyword>
<feature type="transmembrane region" description="Helical" evidence="2">
    <location>
        <begin position="166"/>
        <end position="188"/>
    </location>
</feature>
<dbReference type="STRING" id="1245769.A0A0C7MZT0"/>
<dbReference type="RefSeq" id="XP_022627363.1">
    <property type="nucleotide sequence ID" value="XM_022773882.1"/>
</dbReference>
<dbReference type="OrthoDB" id="4005299at2759"/>
<dbReference type="Pfam" id="PF10355">
    <property type="entry name" value="Ytp1"/>
    <property type="match status" value="1"/>
</dbReference>
<dbReference type="AlphaFoldDB" id="A0A0C7MZT0"/>
<name>A0A0C7MZT0_9SACH</name>
<dbReference type="HOGENOM" id="CLU_012543_1_0_1"/>
<feature type="transmembrane region" description="Helical" evidence="2">
    <location>
        <begin position="585"/>
        <end position="605"/>
    </location>
</feature>
<feature type="transmembrane region" description="Helical" evidence="2">
    <location>
        <begin position="505"/>
        <end position="524"/>
    </location>
</feature>
<feature type="transmembrane region" description="Helical" evidence="2">
    <location>
        <begin position="415"/>
        <end position="437"/>
    </location>
</feature>
<evidence type="ECO:0000256" key="2">
    <source>
        <dbReference type="SAM" id="Phobius"/>
    </source>
</evidence>
<dbReference type="InterPro" id="IPR018827">
    <property type="entry name" value="YTP1_C"/>
</dbReference>
<dbReference type="Proteomes" id="UP000054304">
    <property type="component" value="Unassembled WGS sequence"/>
</dbReference>
<feature type="compositionally biased region" description="Low complexity" evidence="1">
    <location>
        <begin position="308"/>
        <end position="317"/>
    </location>
</feature>
<dbReference type="PANTHER" id="PTHR31685">
    <property type="entry name" value="INTEGRAL MEMBRANE PROTEIN (AFU_ORTHOLOGUE AFUA_6G12730)-RELATED"/>
    <property type="match status" value="1"/>
</dbReference>
<reference evidence="4 5" key="1">
    <citation type="submission" date="2014-12" db="EMBL/GenBank/DDBJ databases">
        <authorList>
            <person name="Neuveglise Cecile"/>
        </authorList>
    </citation>
    <scope>NUCLEOTIDE SEQUENCE [LARGE SCALE GENOMIC DNA]</scope>
    <source>
        <strain evidence="4 5">CBS 12615</strain>
    </source>
</reference>
<evidence type="ECO:0000313" key="4">
    <source>
        <dbReference type="EMBL" id="CEP61127.1"/>
    </source>
</evidence>
<protein>
    <submittedName>
        <fullName evidence="4">LALA0S02e07338g1_1</fullName>
    </submittedName>
</protein>
<evidence type="ECO:0000256" key="1">
    <source>
        <dbReference type="SAM" id="MobiDB-lite"/>
    </source>
</evidence>
<feature type="transmembrane region" description="Helical" evidence="2">
    <location>
        <begin position="382"/>
        <end position="403"/>
    </location>
</feature>
<proteinExistence type="predicted"/>